<dbReference type="GO" id="GO:0008270">
    <property type="term" value="F:zinc ion binding"/>
    <property type="evidence" value="ECO:0007669"/>
    <property type="project" value="InterPro"/>
</dbReference>
<keyword evidence="3" id="KW-0479">Metal-binding</keyword>
<gene>
    <name evidence="8" type="ORF">DMAD_05338</name>
</gene>
<evidence type="ECO:0000259" key="7">
    <source>
        <dbReference type="PROSITE" id="PS51144"/>
    </source>
</evidence>
<dbReference type="InterPro" id="IPR036398">
    <property type="entry name" value="CA_dom_sf"/>
</dbReference>
<dbReference type="PROSITE" id="PS51144">
    <property type="entry name" value="ALPHA_CA_2"/>
    <property type="match status" value="1"/>
</dbReference>
<dbReference type="InterPro" id="IPR023561">
    <property type="entry name" value="Carbonic_anhydrase_a-class"/>
</dbReference>
<dbReference type="Proteomes" id="UP001500889">
    <property type="component" value="Chromosome J"/>
</dbReference>
<feature type="signal peptide" evidence="6">
    <location>
        <begin position="1"/>
        <end position="25"/>
    </location>
</feature>
<organism evidence="8 9">
    <name type="scientific">Drosophila madeirensis</name>
    <name type="common">Fruit fly</name>
    <dbReference type="NCBI Taxonomy" id="30013"/>
    <lineage>
        <taxon>Eukaryota</taxon>
        <taxon>Metazoa</taxon>
        <taxon>Ecdysozoa</taxon>
        <taxon>Arthropoda</taxon>
        <taxon>Hexapoda</taxon>
        <taxon>Insecta</taxon>
        <taxon>Pterygota</taxon>
        <taxon>Neoptera</taxon>
        <taxon>Endopterygota</taxon>
        <taxon>Diptera</taxon>
        <taxon>Brachycera</taxon>
        <taxon>Muscomorpha</taxon>
        <taxon>Ephydroidea</taxon>
        <taxon>Drosophilidae</taxon>
        <taxon>Drosophila</taxon>
        <taxon>Sophophora</taxon>
    </lineage>
</organism>
<feature type="chain" id="PRO_5043471070" description="carbonic anhydrase" evidence="6">
    <location>
        <begin position="26"/>
        <end position="337"/>
    </location>
</feature>
<evidence type="ECO:0000256" key="6">
    <source>
        <dbReference type="SAM" id="SignalP"/>
    </source>
</evidence>
<dbReference type="GO" id="GO:0004089">
    <property type="term" value="F:carbonate dehydratase activity"/>
    <property type="evidence" value="ECO:0007669"/>
    <property type="project" value="UniProtKB-EC"/>
</dbReference>
<keyword evidence="4" id="KW-0862">Zinc</keyword>
<dbReference type="Gene3D" id="3.10.200.10">
    <property type="entry name" value="Alpha carbonic anhydrase"/>
    <property type="match status" value="1"/>
</dbReference>
<keyword evidence="6" id="KW-0732">Signal</keyword>
<dbReference type="SMART" id="SM01057">
    <property type="entry name" value="Carb_anhydrase"/>
    <property type="match status" value="1"/>
</dbReference>
<dbReference type="PANTHER" id="PTHR18952:SF124">
    <property type="entry name" value="CARBONIC ANHYDRASE 7"/>
    <property type="match status" value="1"/>
</dbReference>
<evidence type="ECO:0000256" key="4">
    <source>
        <dbReference type="ARBA" id="ARBA00022833"/>
    </source>
</evidence>
<feature type="domain" description="Alpha-carbonic anhydrase" evidence="7">
    <location>
        <begin position="26"/>
        <end position="287"/>
    </location>
</feature>
<dbReference type="InterPro" id="IPR001148">
    <property type="entry name" value="CA_dom"/>
</dbReference>
<keyword evidence="9" id="KW-1185">Reference proteome</keyword>
<dbReference type="SUPFAM" id="SSF51069">
    <property type="entry name" value="Carbonic anhydrase"/>
    <property type="match status" value="1"/>
</dbReference>
<dbReference type="GO" id="GO:0005737">
    <property type="term" value="C:cytoplasm"/>
    <property type="evidence" value="ECO:0007669"/>
    <property type="project" value="TreeGrafter"/>
</dbReference>
<dbReference type="AlphaFoldDB" id="A0AAU9FLW5"/>
<dbReference type="EMBL" id="AP029265">
    <property type="protein sequence ID" value="BFF96778.1"/>
    <property type="molecule type" value="Genomic_DNA"/>
</dbReference>
<evidence type="ECO:0000313" key="9">
    <source>
        <dbReference type="Proteomes" id="UP001500889"/>
    </source>
</evidence>
<keyword evidence="5" id="KW-0325">Glycoprotein</keyword>
<sequence>MWRCNPTSTGLGFSLILAYASSGLAQDFGYGGKHGPEHWSEDYNRCSGKQQSPINIDLVNVEEKEYPPLEFFNSMVSPKAIHMTNNGHTVLVRMSFEDGKEPRVRGGPLAEQAPYTGYQFEQFHFHWGENDTVGSEDLIDNHAYPAELHVVLRNLEYPDFESALGKDHGLAVMAFFFQVRREGTESYEEFTEQLAKIGRKGMSVNITNPMPLHNYLSLDLLNYYSYVGSLTTPPCSEDVIWIDFMEPIDITEKQLNAFRQLTANDEHLNNNFRPIQPLNDRKVYRSVLEPMPEFNQSAIPFVDAENTAEGRWSYSPAVLLSSCVLAALLKASAFSGF</sequence>
<dbReference type="Pfam" id="PF00194">
    <property type="entry name" value="Carb_anhydrase"/>
    <property type="match status" value="1"/>
</dbReference>
<evidence type="ECO:0000313" key="8">
    <source>
        <dbReference type="EMBL" id="BFF96778.1"/>
    </source>
</evidence>
<protein>
    <recommendedName>
        <fullName evidence="2">carbonic anhydrase</fullName>
        <ecNumber evidence="2">4.2.1.1</ecNumber>
    </recommendedName>
</protein>
<evidence type="ECO:0000256" key="5">
    <source>
        <dbReference type="ARBA" id="ARBA00023180"/>
    </source>
</evidence>
<comment type="similarity">
    <text evidence="1">Belongs to the alpha-carbonic anhydrase family.</text>
</comment>
<dbReference type="CDD" id="cd00326">
    <property type="entry name" value="alpha_CA"/>
    <property type="match status" value="1"/>
</dbReference>
<evidence type="ECO:0000256" key="2">
    <source>
        <dbReference type="ARBA" id="ARBA00012925"/>
    </source>
</evidence>
<reference evidence="8 9" key="1">
    <citation type="submission" date="2024-02" db="EMBL/GenBank/DDBJ databases">
        <title>A chromosome-level genome assembly of Drosophila madeirensis, a fruit fly species endemic to Madeira island.</title>
        <authorList>
            <person name="Tomihara K."/>
            <person name="Llopart A."/>
            <person name="Yamamoto D."/>
        </authorList>
    </citation>
    <scope>NUCLEOTIDE SEQUENCE [LARGE SCALE GENOMIC DNA]</scope>
    <source>
        <strain evidence="8 9">RF1</strain>
    </source>
</reference>
<dbReference type="FunFam" id="3.10.200.10:FF:000003">
    <property type="entry name" value="Carbonic anhydrase 12"/>
    <property type="match status" value="1"/>
</dbReference>
<dbReference type="EC" id="4.2.1.1" evidence="2"/>
<accession>A0AAU9FLW5</accession>
<proteinExistence type="inferred from homology"/>
<evidence type="ECO:0000256" key="3">
    <source>
        <dbReference type="ARBA" id="ARBA00022723"/>
    </source>
</evidence>
<dbReference type="PANTHER" id="PTHR18952">
    <property type="entry name" value="CARBONIC ANHYDRASE"/>
    <property type="match status" value="1"/>
</dbReference>
<evidence type="ECO:0000256" key="1">
    <source>
        <dbReference type="ARBA" id="ARBA00010718"/>
    </source>
</evidence>
<name>A0AAU9FLW5_DROMD</name>